<evidence type="ECO:0000313" key="3">
    <source>
        <dbReference type="Proteomes" id="UP000223913"/>
    </source>
</evidence>
<gene>
    <name evidence="2" type="ORF">CRP01_06525</name>
</gene>
<dbReference type="RefSeq" id="WP_099149210.1">
    <property type="nucleotide sequence ID" value="NZ_PDUD01000010.1"/>
</dbReference>
<keyword evidence="3" id="KW-1185">Reference proteome</keyword>
<organism evidence="2 3">
    <name type="scientific">Flavilitoribacter nigricans (strain ATCC 23147 / DSM 23189 / NBRC 102662 / NCIMB 1420 / SS-2)</name>
    <name type="common">Lewinella nigricans</name>
    <dbReference type="NCBI Taxonomy" id="1122177"/>
    <lineage>
        <taxon>Bacteria</taxon>
        <taxon>Pseudomonadati</taxon>
        <taxon>Bacteroidota</taxon>
        <taxon>Saprospiria</taxon>
        <taxon>Saprospirales</taxon>
        <taxon>Lewinellaceae</taxon>
        <taxon>Flavilitoribacter</taxon>
    </lineage>
</organism>
<dbReference type="OrthoDB" id="1493417at2"/>
<dbReference type="PROSITE" id="PS51257">
    <property type="entry name" value="PROKAR_LIPOPROTEIN"/>
    <property type="match status" value="1"/>
</dbReference>
<evidence type="ECO:0000313" key="2">
    <source>
        <dbReference type="EMBL" id="PHN07281.1"/>
    </source>
</evidence>
<comment type="caution">
    <text evidence="2">The sequence shown here is derived from an EMBL/GenBank/DDBJ whole genome shotgun (WGS) entry which is preliminary data.</text>
</comment>
<reference evidence="2 3" key="1">
    <citation type="submission" date="2017-10" db="EMBL/GenBank/DDBJ databases">
        <title>The draft genome sequence of Lewinella nigricans NBRC 102662.</title>
        <authorList>
            <person name="Wang K."/>
        </authorList>
    </citation>
    <scope>NUCLEOTIDE SEQUENCE [LARGE SCALE GENOMIC DNA]</scope>
    <source>
        <strain evidence="2 3">NBRC 102662</strain>
    </source>
</reference>
<dbReference type="EMBL" id="PDUD01000010">
    <property type="protein sequence ID" value="PHN07281.1"/>
    <property type="molecule type" value="Genomic_DNA"/>
</dbReference>
<dbReference type="Proteomes" id="UP000223913">
    <property type="component" value="Unassembled WGS sequence"/>
</dbReference>
<feature type="signal peptide" evidence="1">
    <location>
        <begin position="1"/>
        <end position="20"/>
    </location>
</feature>
<proteinExistence type="predicted"/>
<keyword evidence="1" id="KW-0732">Signal</keyword>
<dbReference type="AlphaFoldDB" id="A0A2D0NFL4"/>
<evidence type="ECO:0000256" key="1">
    <source>
        <dbReference type="SAM" id="SignalP"/>
    </source>
</evidence>
<feature type="chain" id="PRO_5012745333" evidence="1">
    <location>
        <begin position="21"/>
        <end position="132"/>
    </location>
</feature>
<sequence>MLSRNLFLLVLVGCFLASCAKDDLAFDIIESPVLAQFEALGDTDPGMLKVKATFLDLDKSGILDQNIGIDSLPVAGLEIKVYVFESDLVGELMTDSDGSVIFEEEITNLMGASRLEWVGVYEDTPFRIYQNF</sequence>
<accession>A0A2D0NFL4</accession>
<protein>
    <submittedName>
        <fullName evidence="2">Uncharacterized protein</fullName>
    </submittedName>
</protein>
<name>A0A2D0NFL4_FLAN2</name>